<proteinExistence type="predicted"/>
<organism evidence="1 2">
    <name type="scientific">Gymnopilus junonius</name>
    <name type="common">Spectacular rustgill mushroom</name>
    <name type="synonym">Gymnopilus spectabilis subsp. junonius</name>
    <dbReference type="NCBI Taxonomy" id="109634"/>
    <lineage>
        <taxon>Eukaryota</taxon>
        <taxon>Fungi</taxon>
        <taxon>Dikarya</taxon>
        <taxon>Basidiomycota</taxon>
        <taxon>Agaricomycotina</taxon>
        <taxon>Agaricomycetes</taxon>
        <taxon>Agaricomycetidae</taxon>
        <taxon>Agaricales</taxon>
        <taxon>Agaricineae</taxon>
        <taxon>Hymenogastraceae</taxon>
        <taxon>Gymnopilus</taxon>
    </lineage>
</organism>
<reference evidence="1" key="1">
    <citation type="submission" date="2020-11" db="EMBL/GenBank/DDBJ databases">
        <authorList>
            <consortium name="DOE Joint Genome Institute"/>
            <person name="Ahrendt S."/>
            <person name="Riley R."/>
            <person name="Andreopoulos W."/>
            <person name="LaButti K."/>
            <person name="Pangilinan J."/>
            <person name="Ruiz-duenas F.J."/>
            <person name="Barrasa J.M."/>
            <person name="Sanchez-Garcia M."/>
            <person name="Camarero S."/>
            <person name="Miyauchi S."/>
            <person name="Serrano A."/>
            <person name="Linde D."/>
            <person name="Babiker R."/>
            <person name="Drula E."/>
            <person name="Ayuso-Fernandez I."/>
            <person name="Pacheco R."/>
            <person name="Padilla G."/>
            <person name="Ferreira P."/>
            <person name="Barriuso J."/>
            <person name="Kellner H."/>
            <person name="Castanera R."/>
            <person name="Alfaro M."/>
            <person name="Ramirez L."/>
            <person name="Pisabarro A.G."/>
            <person name="Kuo A."/>
            <person name="Tritt A."/>
            <person name="Lipzen A."/>
            <person name="He G."/>
            <person name="Yan M."/>
            <person name="Ng V."/>
            <person name="Cullen D."/>
            <person name="Martin F."/>
            <person name="Rosso M.-N."/>
            <person name="Henrissat B."/>
            <person name="Hibbett D."/>
            <person name="Martinez A.T."/>
            <person name="Grigoriev I.V."/>
        </authorList>
    </citation>
    <scope>NUCLEOTIDE SEQUENCE</scope>
    <source>
        <strain evidence="1">AH 44721</strain>
    </source>
</reference>
<dbReference type="EMBL" id="JADNYJ010000001">
    <property type="protein sequence ID" value="KAF8914089.1"/>
    <property type="molecule type" value="Genomic_DNA"/>
</dbReference>
<evidence type="ECO:0000313" key="1">
    <source>
        <dbReference type="EMBL" id="KAF8914089.1"/>
    </source>
</evidence>
<evidence type="ECO:0000313" key="2">
    <source>
        <dbReference type="Proteomes" id="UP000724874"/>
    </source>
</evidence>
<dbReference type="Proteomes" id="UP000724874">
    <property type="component" value="Unassembled WGS sequence"/>
</dbReference>
<sequence length="161" mass="18406">MLSKPSFSSFGVCHFAVPFSCGLLLQYLGNLPWIGLPLQRNYISQRRQSHADPRQLMYWKTSLWKLLLQKASIDCMKYILVCWEGSRRCRQGQNEQTKFNSRIQPAPGLLLLLSFSRLKIRIDLARTAFTASIPTVSVPPTVKNGLEQTTAVSHNDRHPLY</sequence>
<comment type="caution">
    <text evidence="1">The sequence shown here is derived from an EMBL/GenBank/DDBJ whole genome shotgun (WGS) entry which is preliminary data.</text>
</comment>
<gene>
    <name evidence="1" type="ORF">CPB84DRAFT_1758361</name>
</gene>
<dbReference type="AlphaFoldDB" id="A0A9P5P4A7"/>
<accession>A0A9P5P4A7</accession>
<name>A0A9P5P4A7_GYMJU</name>
<protein>
    <submittedName>
        <fullName evidence="1">Uncharacterized protein</fullName>
    </submittedName>
</protein>
<keyword evidence="2" id="KW-1185">Reference proteome</keyword>